<evidence type="ECO:0000256" key="7">
    <source>
        <dbReference type="RuleBase" id="RU000686"/>
    </source>
</evidence>
<feature type="compositionally biased region" description="Basic and acidic residues" evidence="8">
    <location>
        <begin position="1755"/>
        <end position="1771"/>
    </location>
</feature>
<feature type="compositionally biased region" description="Basic and acidic residues" evidence="8">
    <location>
        <begin position="341"/>
        <end position="353"/>
    </location>
</feature>
<feature type="region of interest" description="Disordered" evidence="8">
    <location>
        <begin position="425"/>
        <end position="543"/>
    </location>
</feature>
<keyword evidence="6 7" id="KW-0206">Cytoskeleton</keyword>
<feature type="compositionally biased region" description="Basic and acidic residues" evidence="8">
    <location>
        <begin position="1823"/>
        <end position="1832"/>
    </location>
</feature>
<evidence type="ECO:0000313" key="10">
    <source>
        <dbReference type="Proteomes" id="UP000694549"/>
    </source>
</evidence>
<feature type="compositionally biased region" description="Basic and acidic residues" evidence="8">
    <location>
        <begin position="1558"/>
        <end position="1571"/>
    </location>
</feature>
<dbReference type="InterPro" id="IPR001084">
    <property type="entry name" value="MAP_tubulin-bd_rpt"/>
</dbReference>
<evidence type="ECO:0000256" key="8">
    <source>
        <dbReference type="SAM" id="MobiDB-lite"/>
    </source>
</evidence>
<sequence length="2146" mass="225207">MHRGENLPDLAFPADMKNVQLFTDHVDTSTDIHAPHGSMMVPEQPFLGSPYCPAEVLDPSAFVGLDSAAEFLQDNAVPEEHWMGAQHDVKGPDASFFVEPSVPPTVTEAKKPNLPESPAAVTPDFVPTAITASPEGAEATDASKGDTSADAQCVPASDVTSISAEKAGSILAGDTKPPQAADAGFAPVAEAEPPQALDVGFAPAPEAKPPNGINAMFAPVVDTGLNPEADSKSHHAVDLEFAPAADAGFAPAADTKSHHAMDLAFSPVADTESHHALDLEFAPPAEANHLHAVDSGFAPVAEAKPFPAVDSGFVSASEAKPVPAADTKLAASEELITSESPAEHGKSPFHEPPAEAPASVEQELKGPEACVDLPLEKAKDSVPSPSHHEDRLPEQTNHLPEPAVPVEAKEVVALENKDLLPEKPVTVDVTVTEKPKEQAEHNHIEHAQPQQEKALQEPTGLPTAQIRQANKSSDRRFGRAKPAAVPVADVPEERLVGLPQQKSTDPRVDPCSVAEPGSVAGASPRTRVSHKKATEQPSGVLPELVESCRDAPRESWDLEGSLAVVKKKKKKPKQKRNQPPRATEFWDENSAVSRAPKNSPVGGELQKPDVGPGMPIRASDVPKDAKIITGSPNLVDENAFSVPAPGQQVQKTSTPFESPKNRDFIPKEDVRDDSWTSSSKGKRKQVPLKQGGETKLGEPVTAEVPTKPMERNVPGKNEKRESDEAGCAGLQASLSEAISVSKVETPLEVKPSETLLSDKDKEAQCVSPQHKTARDAAPRELQPSSGSLEEAAKKGGSCEKGKGVENESFKEPPAGAVASSNQHPDKPAEETKPVSPDKCMAVNLSASEGLSKTPADTTKMPVTPLAVQKPEAVIKPAAAKHPASAEAADGARVADSPDKNKGDGFIALGQQTGKDLSIAHGMDRPKKKRGEGKVKKIKSSSEQVAVSEDVGKPADGVKADETIKEATFSDSCREAGFPTRGHPSADAHTYPAKPAEKPKKRGSDGKSKKGERGFFQQPFLESKVELGGLPAPADKTEEVGDKGGERGCSAGSFQENLLDFNKIQRPIELTTEGPKESVGKSEVAAVVALDQPFFLEGRREETKHLAEADMISPTKEVNVMAKGKEAGIASPGEFVVPDSDVVLVADKPRKRSSDGKRKKSEKSSSGQSAGLDTRVEATDVPSKEKVAGKTKEMTFDKDKASDLEREVLLENLTGVAKEVLEKPETEGGDRKSSSNQPVLAGHKTETAEPEPASTKETWPGTEERKMNKSEALPPMGPEMEYGMEEMDFVDENRNIKGFPISPQMLWDNKGNYSESFAQAAVRGPDDTGNVSERGTGAEELPSPEVTAEKSSKEPGPSAKEGIQNLKAPEQPDNLRHEEPGKEVSKKENDKAEGTASQGGAEAGKALPLDPSVKEDVKSKEDEVCLSPVAKADDKEVKTTDTKQITDSTSSDLPQKVADAKHTPAPLGAKGTEKLEETVSLGEKDTAIPESKADAATSQVVEALVEKKAEEVGLDGGRNSEQGSVTCLGSLDKKAAEAEAAGVNLAAAQTTQVSPEGNSEAHPHPAEEDAAHLQDGPVSKAGEEKDAIKAKEEESEQKVEKEAKKERVKATGQLKSYMRPTKSRGVPTLPARSAAQDQERQKQLRATGMSRQRQEKAKPEEPKAAEAVTGNDITAPPNKELPPSPEKKTKPAAATPSAKPAATKARPLPATSPKRPASAAPAQNKKPTSPTAGPTSATAPKRPATSTTRPSTLTTKEPKPKVTEAKSPEKRTSLSKPPSSVTPRTAAKSTSAAPKTTAASAVTAAAGTKSTTASPPKRPTSIKTDAKPADAKKPAAKSPSADLARPKSASGNAVKSSATTPTTTSSAPSLPGAAASRPKPKPAATKPTTTSTATADAKKTTAKAPTKPSTVSKPPRPTSSISAPDLKNVRSKIGSTDNIKHQPGGGKGKVEKKPESAAAARKPEPNAVSKMATAKTTVTKEGAPKQPNGKVQIVSKKANYSHVQSKCGSKDNIKHVPGGGNVQIQNKKVDLSKVSSKCGSKANIKHKPGGGDVKIENQKLNFKEKAQAKVGSLDNVGHLPAGGTVKAEGSAEPGQLPPAPQNGEVPAAPAGSEMRENGVGPAVPTALSGGDQREIQSFETQIQETSI</sequence>
<feature type="compositionally biased region" description="Basic and acidic residues" evidence="8">
    <location>
        <begin position="1651"/>
        <end position="1663"/>
    </location>
</feature>
<feature type="compositionally biased region" description="Low complexity" evidence="8">
    <location>
        <begin position="1690"/>
        <end position="1706"/>
    </location>
</feature>
<dbReference type="Pfam" id="PF00418">
    <property type="entry name" value="Tubulin-binding"/>
    <property type="match status" value="4"/>
</dbReference>
<dbReference type="GO" id="GO:0031175">
    <property type="term" value="P:neuron projection development"/>
    <property type="evidence" value="ECO:0007669"/>
    <property type="project" value="TreeGrafter"/>
</dbReference>
<feature type="compositionally biased region" description="Basic and acidic residues" evidence="8">
    <location>
        <begin position="1411"/>
        <end position="1422"/>
    </location>
</feature>
<feature type="region of interest" description="Disordered" evidence="8">
    <location>
        <begin position="1139"/>
        <end position="1279"/>
    </location>
</feature>
<feature type="compositionally biased region" description="Low complexity" evidence="8">
    <location>
        <begin position="1724"/>
        <end position="1754"/>
    </location>
</feature>
<organism evidence="9 10">
    <name type="scientific">Anas zonorhyncha</name>
    <name type="common">Eastern spot-billed duck</name>
    <dbReference type="NCBI Taxonomy" id="75864"/>
    <lineage>
        <taxon>Eukaryota</taxon>
        <taxon>Metazoa</taxon>
        <taxon>Chordata</taxon>
        <taxon>Craniata</taxon>
        <taxon>Vertebrata</taxon>
        <taxon>Euteleostomi</taxon>
        <taxon>Archelosauria</taxon>
        <taxon>Archosauria</taxon>
        <taxon>Dinosauria</taxon>
        <taxon>Saurischia</taxon>
        <taxon>Theropoda</taxon>
        <taxon>Coelurosauria</taxon>
        <taxon>Aves</taxon>
        <taxon>Neognathae</taxon>
        <taxon>Galloanserae</taxon>
        <taxon>Anseriformes</taxon>
        <taxon>Anatidae</taxon>
        <taxon>Anatinae</taxon>
        <taxon>Anas</taxon>
    </lineage>
</organism>
<keyword evidence="10" id="KW-1185">Reference proteome</keyword>
<dbReference type="GO" id="GO:0000226">
    <property type="term" value="P:microtubule cytoskeleton organization"/>
    <property type="evidence" value="ECO:0007669"/>
    <property type="project" value="TreeGrafter"/>
</dbReference>
<dbReference type="Proteomes" id="UP000694549">
    <property type="component" value="Unplaced"/>
</dbReference>
<feature type="compositionally biased region" description="Basic and acidic residues" evidence="8">
    <location>
        <begin position="1218"/>
        <end position="1232"/>
    </location>
</feature>
<feature type="compositionally biased region" description="Low complexity" evidence="8">
    <location>
        <begin position="877"/>
        <end position="888"/>
    </location>
</feature>
<feature type="compositionally biased region" description="Low complexity" evidence="8">
    <location>
        <begin position="1784"/>
        <end position="1814"/>
    </location>
</feature>
<feature type="region of interest" description="Disordered" evidence="8">
    <location>
        <begin position="876"/>
        <end position="1051"/>
    </location>
</feature>
<reference evidence="9" key="2">
    <citation type="submission" date="2025-09" db="UniProtKB">
        <authorList>
            <consortium name="Ensembl"/>
        </authorList>
    </citation>
    <scope>IDENTIFICATION</scope>
</reference>
<evidence type="ECO:0000256" key="4">
    <source>
        <dbReference type="ARBA" id="ARBA00022701"/>
    </source>
</evidence>
<keyword evidence="2 7" id="KW-0963">Cytoplasm</keyword>
<feature type="region of interest" description="Disordered" evidence="8">
    <location>
        <begin position="2070"/>
        <end position="2146"/>
    </location>
</feature>
<feature type="compositionally biased region" description="Basic and acidic residues" evidence="8">
    <location>
        <begin position="790"/>
        <end position="810"/>
    </location>
</feature>
<feature type="compositionally biased region" description="Basic and acidic residues" evidence="8">
    <location>
        <begin position="1034"/>
        <end position="1045"/>
    </location>
</feature>
<evidence type="ECO:0000256" key="3">
    <source>
        <dbReference type="ARBA" id="ARBA00022553"/>
    </source>
</evidence>
<feature type="region of interest" description="Disordered" evidence="8">
    <location>
        <begin position="1545"/>
        <end position="2052"/>
    </location>
</feature>
<evidence type="ECO:0000313" key="9">
    <source>
        <dbReference type="Ensembl" id="ENSAZOP00000008447.1"/>
    </source>
</evidence>
<feature type="compositionally biased region" description="Basic and acidic residues" evidence="8">
    <location>
        <begin position="949"/>
        <end position="964"/>
    </location>
</feature>
<feature type="compositionally biased region" description="Basic and acidic residues" evidence="8">
    <location>
        <begin position="1430"/>
        <end position="1440"/>
    </location>
</feature>
<proteinExistence type="predicted"/>
<feature type="compositionally biased region" description="Basic and acidic residues" evidence="8">
    <location>
        <begin position="823"/>
        <end position="832"/>
    </location>
</feature>
<feature type="compositionally biased region" description="Low complexity" evidence="8">
    <location>
        <begin position="1855"/>
        <end position="1894"/>
    </location>
</feature>
<protein>
    <recommendedName>
        <fullName evidence="7">Microtubule-associated protein</fullName>
    </recommendedName>
</protein>
<keyword evidence="3" id="KW-0597">Phosphoprotein</keyword>
<dbReference type="PROSITE" id="PS00229">
    <property type="entry name" value="TAU_MAP_1"/>
    <property type="match status" value="3"/>
</dbReference>
<evidence type="ECO:0000256" key="5">
    <source>
        <dbReference type="ARBA" id="ARBA00022737"/>
    </source>
</evidence>
<accession>A0A8B9UHG6</accession>
<feature type="compositionally biased region" description="Polar residues" evidence="8">
    <location>
        <begin position="647"/>
        <end position="656"/>
    </location>
</feature>
<feature type="compositionally biased region" description="Basic and acidic residues" evidence="8">
    <location>
        <begin position="1372"/>
        <end position="1392"/>
    </location>
</feature>
<name>A0A8B9UHG6_9AVES</name>
<feature type="compositionally biased region" description="Basic residues" evidence="8">
    <location>
        <begin position="925"/>
        <end position="938"/>
    </location>
</feature>
<keyword evidence="5" id="KW-0677">Repeat</keyword>
<feature type="compositionally biased region" description="Polar residues" evidence="8">
    <location>
        <begin position="2136"/>
        <end position="2146"/>
    </location>
</feature>
<dbReference type="GO" id="GO:0005874">
    <property type="term" value="C:microtubule"/>
    <property type="evidence" value="ECO:0007669"/>
    <property type="project" value="UniProtKB-KW"/>
</dbReference>
<feature type="region of interest" description="Disordered" evidence="8">
    <location>
        <begin position="635"/>
        <end position="839"/>
    </location>
</feature>
<feature type="region of interest" description="Disordered" evidence="8">
    <location>
        <begin position="565"/>
        <end position="622"/>
    </location>
</feature>
<feature type="compositionally biased region" description="Polar residues" evidence="8">
    <location>
        <begin position="1773"/>
        <end position="1782"/>
    </location>
</feature>
<feature type="compositionally biased region" description="Basic and acidic residues" evidence="8">
    <location>
        <begin position="745"/>
        <end position="763"/>
    </location>
</feature>
<feature type="compositionally biased region" description="Basic and acidic residues" evidence="8">
    <location>
        <begin position="1470"/>
        <end position="1492"/>
    </location>
</feature>
<feature type="compositionally biased region" description="Polar residues" evidence="8">
    <location>
        <begin position="1441"/>
        <end position="1452"/>
    </location>
</feature>
<dbReference type="GO" id="GO:0008017">
    <property type="term" value="F:microtubule binding"/>
    <property type="evidence" value="ECO:0007669"/>
    <property type="project" value="InterPro"/>
</dbReference>
<feature type="compositionally biased region" description="Basic and acidic residues" evidence="8">
    <location>
        <begin position="1173"/>
        <end position="1208"/>
    </location>
</feature>
<feature type="compositionally biased region" description="Basic and acidic residues" evidence="8">
    <location>
        <begin position="431"/>
        <end position="446"/>
    </location>
</feature>
<dbReference type="PROSITE" id="PS51491">
    <property type="entry name" value="TAU_MAP_2"/>
    <property type="match status" value="4"/>
</dbReference>
<feature type="compositionally biased region" description="Basic and acidic residues" evidence="8">
    <location>
        <begin position="994"/>
        <end position="1012"/>
    </location>
</feature>
<dbReference type="GO" id="GO:0043005">
    <property type="term" value="C:neuron projection"/>
    <property type="evidence" value="ECO:0007669"/>
    <property type="project" value="TreeGrafter"/>
</dbReference>
<dbReference type="InterPro" id="IPR027324">
    <property type="entry name" value="MAP2/MAP4/Tau"/>
</dbReference>
<feature type="compositionally biased region" description="Basic and acidic residues" evidence="8">
    <location>
        <begin position="374"/>
        <end position="393"/>
    </location>
</feature>
<feature type="region of interest" description="Disordered" evidence="8">
    <location>
        <begin position="338"/>
        <end position="402"/>
    </location>
</feature>
<keyword evidence="4 7" id="KW-0493">Microtubule</keyword>
<dbReference type="PANTHER" id="PTHR11501:SF16">
    <property type="entry name" value="MICROTUBULE-ASSOCIATED PROTEIN 4"/>
    <property type="match status" value="1"/>
</dbReference>
<feature type="region of interest" description="Disordered" evidence="8">
    <location>
        <begin position="1316"/>
        <end position="1496"/>
    </location>
</feature>
<dbReference type="PANTHER" id="PTHR11501">
    <property type="entry name" value="MICROTUBULE-ASSOCIATED PROTEIN"/>
    <property type="match status" value="1"/>
</dbReference>
<evidence type="ECO:0000256" key="1">
    <source>
        <dbReference type="ARBA" id="ARBA00004245"/>
    </source>
</evidence>
<evidence type="ECO:0000256" key="2">
    <source>
        <dbReference type="ARBA" id="ARBA00022490"/>
    </source>
</evidence>
<reference evidence="9" key="1">
    <citation type="submission" date="2025-08" db="UniProtKB">
        <authorList>
            <consortium name="Ensembl"/>
        </authorList>
    </citation>
    <scope>IDENTIFICATION</scope>
</reference>
<comment type="subcellular location">
    <subcellularLocation>
        <location evidence="1 7">Cytoplasm</location>
        <location evidence="1 7">Cytoskeleton</location>
    </subcellularLocation>
</comment>
<feature type="compositionally biased region" description="Basic residues" evidence="8">
    <location>
        <begin position="565"/>
        <end position="578"/>
    </location>
</feature>
<dbReference type="Ensembl" id="ENSAZOT00000009011.1">
    <property type="protein sequence ID" value="ENSAZOP00000008447.1"/>
    <property type="gene ID" value="ENSAZOG00000005178.1"/>
</dbReference>
<evidence type="ECO:0000256" key="6">
    <source>
        <dbReference type="ARBA" id="ARBA00023212"/>
    </source>
</evidence>
<feature type="compositionally biased region" description="Basic and acidic residues" evidence="8">
    <location>
        <begin position="659"/>
        <end position="674"/>
    </location>
</feature>
<feature type="compositionally biased region" description="Basic and acidic residues" evidence="8">
    <location>
        <begin position="1580"/>
        <end position="1608"/>
    </location>
</feature>